<feature type="compositionally biased region" description="Basic and acidic residues" evidence="1">
    <location>
        <begin position="884"/>
        <end position="897"/>
    </location>
</feature>
<protein>
    <recommendedName>
        <fullName evidence="2">C2H2-type domain-containing protein</fullName>
    </recommendedName>
</protein>
<feature type="non-terminal residue" evidence="3">
    <location>
        <position position="1"/>
    </location>
</feature>
<name>A0A1B6LPV6_9HEMI</name>
<feature type="region of interest" description="Disordered" evidence="1">
    <location>
        <begin position="863"/>
        <end position="897"/>
    </location>
</feature>
<dbReference type="AlphaFoldDB" id="A0A1B6LPV6"/>
<accession>A0A1B6LPV6</accession>
<evidence type="ECO:0000256" key="1">
    <source>
        <dbReference type="SAM" id="MobiDB-lite"/>
    </source>
</evidence>
<proteinExistence type="predicted"/>
<dbReference type="SMART" id="SM00355">
    <property type="entry name" value="ZnF_C2H2"/>
    <property type="match status" value="4"/>
</dbReference>
<sequence>ADSISDCLKFPTEDNFFFCLYCGCKWTAGYKVLDHMEDAHGKVHNMYDLLEAKMRDASKGLDSESNTVEVGEGSVETTVNDCDVLRKVKKSKMENPKSKVTLKVPKRKVNIGSDIFNVQKKKKKRQLVLKATCLKCGEVLNPEHMRIHKKYHCGKESSKNGWVLNTHKALCLKCDKLYLTNSIDFHCKYICQVETFSVQCFYCTKVANEYRSLLVHMQRYHNKSHYVQDFMTILPEPEPLDENHTAPQKVITHPFTYAPPATLDSEDPDQSTVNSRFPLDEDFYSCFYCGCEWKAGFKLIDHMEDAHGKKHDLYDLLRTKMAASSNTLGRLSDVKSDQNCTDMWDLSQAGSSITGSTEETIGMVEDGRTEFLTEGAEISSNAIVDTESNSEIVFDFPEARNTSGMFTNMYNMNANKYKTEIGDQSQLTTKASSDDMRNTEAATRAMVVELPITTTLEIPSYQTKEVNVTESNVTHDLHETTPIVITIDCTKDNDEDVEIIDISMDEARQDKVTSLANRGMSCDKNQEVEFIDLDTNEEPSLCSSSSVSNANLAKCEVIVDMTQGDDTRGILIFKNKESSFEKPTPDSFLNLNEEVEITFCSMNKDNQVTTQHSSNKSEIMYCEDDKYQDTIMVSSNDCMSEVGITNYDMDIEPSIEITNVRSMDGQVIKFEEINEAVINITEDDHLSRHLVPNSGSPVQIKEGKTVEHNIDEDCQSSNIIPIVVHSASVPVEEGKTTEYDMEVPCQTPSTSSVIVHSSSIQNEESKSTKCKMNEDCQVPCTSSIIVSSPSAQNEEIKTTKDNVNGSVQVSIENSLSIDNSSGNGEENKTTDLNMTEDCPGMSINASSVNFSTVQNEIDEATVQESAYPSAEVADSSTNGSSNHTIEDHIHENDIQQN</sequence>
<dbReference type="InterPro" id="IPR013087">
    <property type="entry name" value="Znf_C2H2_type"/>
</dbReference>
<feature type="domain" description="C2H2-type" evidence="2">
    <location>
        <begin position="286"/>
        <end position="307"/>
    </location>
</feature>
<dbReference type="EMBL" id="GEBQ01014235">
    <property type="protein sequence ID" value="JAT25742.1"/>
    <property type="molecule type" value="Transcribed_RNA"/>
</dbReference>
<feature type="region of interest" description="Disordered" evidence="1">
    <location>
        <begin position="814"/>
        <end position="835"/>
    </location>
</feature>
<evidence type="ECO:0000259" key="2">
    <source>
        <dbReference type="PROSITE" id="PS00028"/>
    </source>
</evidence>
<feature type="compositionally biased region" description="Polar residues" evidence="1">
    <location>
        <begin position="814"/>
        <end position="824"/>
    </location>
</feature>
<feature type="compositionally biased region" description="Polar residues" evidence="1">
    <location>
        <begin position="874"/>
        <end position="883"/>
    </location>
</feature>
<gene>
    <name evidence="3" type="ORF">g.26013</name>
</gene>
<evidence type="ECO:0000313" key="3">
    <source>
        <dbReference type="EMBL" id="JAT25742.1"/>
    </source>
</evidence>
<dbReference type="PROSITE" id="PS00028">
    <property type="entry name" value="ZINC_FINGER_C2H2_1"/>
    <property type="match status" value="1"/>
</dbReference>
<organism evidence="3">
    <name type="scientific">Graphocephala atropunctata</name>
    <dbReference type="NCBI Taxonomy" id="36148"/>
    <lineage>
        <taxon>Eukaryota</taxon>
        <taxon>Metazoa</taxon>
        <taxon>Ecdysozoa</taxon>
        <taxon>Arthropoda</taxon>
        <taxon>Hexapoda</taxon>
        <taxon>Insecta</taxon>
        <taxon>Pterygota</taxon>
        <taxon>Neoptera</taxon>
        <taxon>Paraneoptera</taxon>
        <taxon>Hemiptera</taxon>
        <taxon>Auchenorrhyncha</taxon>
        <taxon>Membracoidea</taxon>
        <taxon>Cicadellidae</taxon>
        <taxon>Cicadellinae</taxon>
        <taxon>Cicadellini</taxon>
        <taxon>Graphocephala</taxon>
    </lineage>
</organism>
<reference evidence="3" key="1">
    <citation type="submission" date="2015-11" db="EMBL/GenBank/DDBJ databases">
        <title>De novo transcriptome assembly of four potential Pierce s Disease insect vectors from Arizona vineyards.</title>
        <authorList>
            <person name="Tassone E.E."/>
        </authorList>
    </citation>
    <scope>NUCLEOTIDE SEQUENCE</scope>
</reference>